<sequence>MTNITPLLYQSGYVTIRNYSPLTHLYTLDIPNKEVRMGLMKLGIE</sequence>
<accession>A0A078S033</accession>
<name>A0A078S033_BACUN</name>
<organism evidence="1 2">
    <name type="scientific">Bacteroides uniformis str. 3978 T3 ii</name>
    <dbReference type="NCBI Taxonomy" id="1339349"/>
    <lineage>
        <taxon>Bacteria</taxon>
        <taxon>Pseudomonadati</taxon>
        <taxon>Bacteroidota</taxon>
        <taxon>Bacteroidia</taxon>
        <taxon>Bacteroidales</taxon>
        <taxon>Bacteroidaceae</taxon>
        <taxon>Bacteroides</taxon>
    </lineage>
</organism>
<evidence type="ECO:0000313" key="2">
    <source>
        <dbReference type="Proteomes" id="UP000028013"/>
    </source>
</evidence>
<reference evidence="1 2" key="1">
    <citation type="submission" date="2014-04" db="EMBL/GenBank/DDBJ databases">
        <authorList>
            <person name="Sears C."/>
            <person name="Carroll K."/>
            <person name="Sack B.R."/>
            <person name="Qadri F."/>
            <person name="Myers L.L."/>
            <person name="Chung G.-T."/>
            <person name="Escheverria P."/>
            <person name="Fraser C.M."/>
            <person name="Sadzewicz L."/>
            <person name="Shefchek K.A."/>
            <person name="Tallon L."/>
            <person name="Das S.P."/>
            <person name="Daugherty S."/>
            <person name="Mongodin E.F."/>
        </authorList>
    </citation>
    <scope>NUCLEOTIDE SEQUENCE [LARGE SCALE GENOMIC DNA]</scope>
    <source>
        <strain evidence="1 2">3978 T3 ii</strain>
    </source>
</reference>
<comment type="caution">
    <text evidence="1">The sequence shown here is derived from an EMBL/GenBank/DDBJ whole genome shotgun (WGS) entry which is preliminary data.</text>
</comment>
<dbReference type="Proteomes" id="UP000028013">
    <property type="component" value="Unassembled WGS sequence"/>
</dbReference>
<dbReference type="PATRIC" id="fig|1339349.3.peg.2123"/>
<dbReference type="AlphaFoldDB" id="A0A078S033"/>
<evidence type="ECO:0000313" key="1">
    <source>
        <dbReference type="EMBL" id="KDS50990.1"/>
    </source>
</evidence>
<proteinExistence type="predicted"/>
<dbReference type="EMBL" id="JNHN01000172">
    <property type="protein sequence ID" value="KDS50990.1"/>
    <property type="molecule type" value="Genomic_DNA"/>
</dbReference>
<protein>
    <submittedName>
        <fullName evidence="1">Uncharacterized protein</fullName>
    </submittedName>
</protein>
<gene>
    <name evidence="1" type="ORF">M094_0889</name>
</gene>